<dbReference type="EMBL" id="OP778609">
    <property type="protein sequence ID" value="WBF77585.1"/>
    <property type="molecule type" value="Genomic_DNA"/>
</dbReference>
<evidence type="ECO:0000313" key="2">
    <source>
        <dbReference type="Proteomes" id="UP001223579"/>
    </source>
</evidence>
<accession>A0AAE9W0F8</accession>
<gene>
    <name evidence="1" type="ORF">A73_105</name>
</gene>
<evidence type="ECO:0000313" key="1">
    <source>
        <dbReference type="EMBL" id="WBF77585.1"/>
    </source>
</evidence>
<organism evidence="1 2">
    <name type="scientific">Escherichia phage A73</name>
    <dbReference type="NCBI Taxonomy" id="3003819"/>
    <lineage>
        <taxon>Viruses</taxon>
        <taxon>Duplodnaviria</taxon>
        <taxon>Heunggongvirae</taxon>
        <taxon>Uroviricota</taxon>
        <taxon>Caudoviricetes</taxon>
        <taxon>Vequintavirinae</taxon>
        <taxon>Septuagintavirus</taxon>
        <taxon>Septuagintavirus A73</taxon>
    </lineage>
</organism>
<sequence>MSNLAVTAIVKYDLFPRYRVIKGRLLPNGNVQLIGSTSYMKAEHIIRILPLEQFDEEEKKKDKLVSDYREKELKLRLDLLEQAGVDYI</sequence>
<reference evidence="1 2" key="1">
    <citation type="submission" date="2022-11" db="EMBL/GenBank/DDBJ databases">
        <authorList>
            <person name="Cortes-Martin A."/>
            <person name="Buttimer C.T.H."/>
            <person name="Hill C."/>
        </authorList>
    </citation>
    <scope>NUCLEOTIDE SEQUENCE [LARGE SCALE GENOMIC DNA]</scope>
</reference>
<name>A0AAE9W0F8_9CAUD</name>
<dbReference type="Proteomes" id="UP001223579">
    <property type="component" value="Segment"/>
</dbReference>
<keyword evidence="2" id="KW-1185">Reference proteome</keyword>
<protein>
    <submittedName>
        <fullName evidence="1">Uncharacterized protein</fullName>
    </submittedName>
</protein>
<proteinExistence type="predicted"/>